<dbReference type="EMBL" id="CM004388">
    <property type="protein sequence ID" value="KAG8661225.1"/>
    <property type="molecule type" value="Genomic_DNA"/>
</dbReference>
<sequence>MVTSWILNSISKDLVESFLYATTAREPWIELGEWYGKSNGPMTYQIKRRIATISQENLSVTTCYTKLKQLRDELANIVSIAPCSCGSEKLTTEIHNVDHLMQFFMGLNDAFDQVRSQVLLLNPLPTVNKAFSMVLQVESQKEVQTNLKEHTEVTARSQSNR</sequence>
<protein>
    <submittedName>
        <fullName evidence="1">Uncharacterized protein</fullName>
    </submittedName>
</protein>
<comment type="caution">
    <text evidence="1">The sequence shown here is derived from an EMBL/GenBank/DDBJ whole genome shotgun (WGS) entry which is preliminary data.</text>
</comment>
<proteinExistence type="predicted"/>
<keyword evidence="2" id="KW-1185">Reference proteome</keyword>
<gene>
    <name evidence="1" type="ORF">MANES_02G220721v8</name>
</gene>
<accession>A0ACB7I8Z2</accession>
<organism evidence="1 2">
    <name type="scientific">Manihot esculenta</name>
    <name type="common">Cassava</name>
    <name type="synonym">Jatropha manihot</name>
    <dbReference type="NCBI Taxonomy" id="3983"/>
    <lineage>
        <taxon>Eukaryota</taxon>
        <taxon>Viridiplantae</taxon>
        <taxon>Streptophyta</taxon>
        <taxon>Embryophyta</taxon>
        <taxon>Tracheophyta</taxon>
        <taxon>Spermatophyta</taxon>
        <taxon>Magnoliopsida</taxon>
        <taxon>eudicotyledons</taxon>
        <taxon>Gunneridae</taxon>
        <taxon>Pentapetalae</taxon>
        <taxon>rosids</taxon>
        <taxon>fabids</taxon>
        <taxon>Malpighiales</taxon>
        <taxon>Euphorbiaceae</taxon>
        <taxon>Crotonoideae</taxon>
        <taxon>Manihoteae</taxon>
        <taxon>Manihot</taxon>
    </lineage>
</organism>
<dbReference type="Proteomes" id="UP000091857">
    <property type="component" value="Chromosome 2"/>
</dbReference>
<reference evidence="2" key="1">
    <citation type="journal article" date="2016" name="Nat. Biotechnol.">
        <title>Sequencing wild and cultivated cassava and related species reveals extensive interspecific hybridization and genetic diversity.</title>
        <authorList>
            <person name="Bredeson J.V."/>
            <person name="Lyons J.B."/>
            <person name="Prochnik S.E."/>
            <person name="Wu G.A."/>
            <person name="Ha C.M."/>
            <person name="Edsinger-Gonzales E."/>
            <person name="Grimwood J."/>
            <person name="Schmutz J."/>
            <person name="Rabbi I.Y."/>
            <person name="Egesi C."/>
            <person name="Nauluvula P."/>
            <person name="Lebot V."/>
            <person name="Ndunguru J."/>
            <person name="Mkamilo G."/>
            <person name="Bart R.S."/>
            <person name="Setter T.L."/>
            <person name="Gleadow R.M."/>
            <person name="Kulakow P."/>
            <person name="Ferguson M.E."/>
            <person name="Rounsley S."/>
            <person name="Rokhsar D.S."/>
        </authorList>
    </citation>
    <scope>NUCLEOTIDE SEQUENCE [LARGE SCALE GENOMIC DNA]</scope>
    <source>
        <strain evidence="2">cv. AM560-2</strain>
    </source>
</reference>
<evidence type="ECO:0000313" key="1">
    <source>
        <dbReference type="EMBL" id="KAG8661225.1"/>
    </source>
</evidence>
<name>A0ACB7I8Z2_MANES</name>
<evidence type="ECO:0000313" key="2">
    <source>
        <dbReference type="Proteomes" id="UP000091857"/>
    </source>
</evidence>